<dbReference type="EMBL" id="JAYKXP010000050">
    <property type="protein sequence ID" value="KAK7036598.1"/>
    <property type="molecule type" value="Genomic_DNA"/>
</dbReference>
<dbReference type="Proteomes" id="UP001383192">
    <property type="component" value="Unassembled WGS sequence"/>
</dbReference>
<sequence>MLHRFIDRRPVDDLACSGRRLLSQILVYFHDNIVGHTSTFLRSCGSSAGRSHHYPNLSTADGLQQLFCLLTVVELDELLFSGLSVDSEYLGKDKRGQLRDFVREIIDVLDRCIRVHRRGSAANVGVLDLWISFLVQQCVALHSIARRRQISSQLLAELEAAISQGKHALYGDVGEMVKDLLGGTSCVFGGTVDFKLEPGHCEGFDWAFRDIIDLSRQLFFDRLQRVNGRPVDKVIVRV</sequence>
<comment type="caution">
    <text evidence="1">The sequence shown here is derived from an EMBL/GenBank/DDBJ whole genome shotgun (WGS) entry which is preliminary data.</text>
</comment>
<accession>A0AAW0CEA0</accession>
<evidence type="ECO:0000313" key="1">
    <source>
        <dbReference type="EMBL" id="KAK7036598.1"/>
    </source>
</evidence>
<proteinExistence type="predicted"/>
<protein>
    <submittedName>
        <fullName evidence="1">Uncharacterized protein</fullName>
    </submittedName>
</protein>
<gene>
    <name evidence="1" type="ORF">VNI00_011531</name>
</gene>
<name>A0AAW0CEA0_9AGAR</name>
<keyword evidence="2" id="KW-1185">Reference proteome</keyword>
<dbReference type="AlphaFoldDB" id="A0AAW0CEA0"/>
<evidence type="ECO:0000313" key="2">
    <source>
        <dbReference type="Proteomes" id="UP001383192"/>
    </source>
</evidence>
<reference evidence="1 2" key="1">
    <citation type="submission" date="2024-01" db="EMBL/GenBank/DDBJ databases">
        <title>A draft genome for a cacao thread blight-causing isolate of Paramarasmius palmivorus.</title>
        <authorList>
            <person name="Baruah I.K."/>
            <person name="Bukari Y."/>
            <person name="Amoako-Attah I."/>
            <person name="Meinhardt L.W."/>
            <person name="Bailey B.A."/>
            <person name="Cohen S.P."/>
        </authorList>
    </citation>
    <scope>NUCLEOTIDE SEQUENCE [LARGE SCALE GENOMIC DNA]</scope>
    <source>
        <strain evidence="1 2">GH-12</strain>
    </source>
</reference>
<organism evidence="1 2">
    <name type="scientific">Paramarasmius palmivorus</name>
    <dbReference type="NCBI Taxonomy" id="297713"/>
    <lineage>
        <taxon>Eukaryota</taxon>
        <taxon>Fungi</taxon>
        <taxon>Dikarya</taxon>
        <taxon>Basidiomycota</taxon>
        <taxon>Agaricomycotina</taxon>
        <taxon>Agaricomycetes</taxon>
        <taxon>Agaricomycetidae</taxon>
        <taxon>Agaricales</taxon>
        <taxon>Marasmiineae</taxon>
        <taxon>Marasmiaceae</taxon>
        <taxon>Paramarasmius</taxon>
    </lineage>
</organism>